<dbReference type="Gene3D" id="3.40.50.300">
    <property type="entry name" value="P-loop containing nucleotide triphosphate hydrolases"/>
    <property type="match status" value="1"/>
</dbReference>
<feature type="domain" description="SF4 helicase" evidence="13">
    <location>
        <begin position="172"/>
        <end position="427"/>
    </location>
</feature>
<evidence type="ECO:0000256" key="1">
    <source>
        <dbReference type="ARBA" id="ARBA00008428"/>
    </source>
</evidence>
<keyword evidence="15" id="KW-1185">Reference proteome</keyword>
<dbReference type="InterPro" id="IPR027417">
    <property type="entry name" value="P-loop_NTPase"/>
</dbReference>
<comment type="similarity">
    <text evidence="1">Belongs to the helicase family. DnaB subfamily.</text>
</comment>
<organism evidence="14 15">
    <name type="scientific">Allorhodopirellula solitaria</name>
    <dbReference type="NCBI Taxonomy" id="2527987"/>
    <lineage>
        <taxon>Bacteria</taxon>
        <taxon>Pseudomonadati</taxon>
        <taxon>Planctomycetota</taxon>
        <taxon>Planctomycetia</taxon>
        <taxon>Pirellulales</taxon>
        <taxon>Pirellulaceae</taxon>
        <taxon>Allorhodopirellula</taxon>
    </lineage>
</organism>
<keyword evidence="3" id="KW-0235">DNA replication</keyword>
<evidence type="ECO:0000256" key="11">
    <source>
        <dbReference type="ARBA" id="ARBA00048954"/>
    </source>
</evidence>
<keyword evidence="7" id="KW-0067">ATP-binding</keyword>
<dbReference type="GO" id="GO:0005829">
    <property type="term" value="C:cytosol"/>
    <property type="evidence" value="ECO:0007669"/>
    <property type="project" value="TreeGrafter"/>
</dbReference>
<dbReference type="InterPro" id="IPR007693">
    <property type="entry name" value="DNA_helicase_DnaB-like_N"/>
</dbReference>
<evidence type="ECO:0000256" key="3">
    <source>
        <dbReference type="ARBA" id="ARBA00022705"/>
    </source>
</evidence>
<protein>
    <recommendedName>
        <fullName evidence="10">DNA 5'-3' helicase</fullName>
        <ecNumber evidence="10">5.6.2.3</ecNumber>
    </recommendedName>
</protein>
<dbReference type="EC" id="5.6.2.3" evidence="10"/>
<keyword evidence="5 14" id="KW-0378">Hydrolase</keyword>
<dbReference type="GO" id="GO:1990077">
    <property type="term" value="C:primosome complex"/>
    <property type="evidence" value="ECO:0007669"/>
    <property type="project" value="UniProtKB-KW"/>
</dbReference>
<evidence type="ECO:0000256" key="9">
    <source>
        <dbReference type="ARBA" id="ARBA00023235"/>
    </source>
</evidence>
<evidence type="ECO:0000313" key="15">
    <source>
        <dbReference type="Proteomes" id="UP000318053"/>
    </source>
</evidence>
<dbReference type="GO" id="GO:0016887">
    <property type="term" value="F:ATP hydrolysis activity"/>
    <property type="evidence" value="ECO:0007669"/>
    <property type="project" value="RHEA"/>
</dbReference>
<evidence type="ECO:0000256" key="6">
    <source>
        <dbReference type="ARBA" id="ARBA00022806"/>
    </source>
</evidence>
<dbReference type="Pfam" id="PF03796">
    <property type="entry name" value="DnaB_C"/>
    <property type="match status" value="1"/>
</dbReference>
<keyword evidence="9" id="KW-0413">Isomerase</keyword>
<feature type="compositionally biased region" description="Gly residues" evidence="12">
    <location>
        <begin position="442"/>
        <end position="452"/>
    </location>
</feature>
<comment type="catalytic activity">
    <reaction evidence="11">
        <text>ATP + H2O = ADP + phosphate + H(+)</text>
        <dbReference type="Rhea" id="RHEA:13065"/>
        <dbReference type="ChEBI" id="CHEBI:15377"/>
        <dbReference type="ChEBI" id="CHEBI:15378"/>
        <dbReference type="ChEBI" id="CHEBI:30616"/>
        <dbReference type="ChEBI" id="CHEBI:43474"/>
        <dbReference type="ChEBI" id="CHEBI:456216"/>
        <dbReference type="EC" id="5.6.2.3"/>
    </reaction>
</comment>
<keyword evidence="6 14" id="KW-0347">Helicase</keyword>
<dbReference type="GO" id="GO:0005524">
    <property type="term" value="F:ATP binding"/>
    <property type="evidence" value="ECO:0007669"/>
    <property type="project" value="UniProtKB-KW"/>
</dbReference>
<proteinExistence type="inferred from homology"/>
<comment type="caution">
    <text evidence="14">The sequence shown here is derived from an EMBL/GenBank/DDBJ whole genome shotgun (WGS) entry which is preliminary data.</text>
</comment>
<dbReference type="PANTHER" id="PTHR30153">
    <property type="entry name" value="REPLICATIVE DNA HELICASE DNAB"/>
    <property type="match status" value="1"/>
</dbReference>
<reference evidence="14 15" key="1">
    <citation type="submission" date="2019-02" db="EMBL/GenBank/DDBJ databases">
        <title>Deep-cultivation of Planctomycetes and their phenomic and genomic characterization uncovers novel biology.</title>
        <authorList>
            <person name="Wiegand S."/>
            <person name="Jogler M."/>
            <person name="Boedeker C."/>
            <person name="Pinto D."/>
            <person name="Vollmers J."/>
            <person name="Rivas-Marin E."/>
            <person name="Kohn T."/>
            <person name="Peeters S.H."/>
            <person name="Heuer A."/>
            <person name="Rast P."/>
            <person name="Oberbeckmann S."/>
            <person name="Bunk B."/>
            <person name="Jeske O."/>
            <person name="Meyerdierks A."/>
            <person name="Storesund J.E."/>
            <person name="Kallscheuer N."/>
            <person name="Luecker S."/>
            <person name="Lage O.M."/>
            <person name="Pohl T."/>
            <person name="Merkel B.J."/>
            <person name="Hornburger P."/>
            <person name="Mueller R.-W."/>
            <person name="Bruemmer F."/>
            <person name="Labrenz M."/>
            <person name="Spormann A.M."/>
            <person name="Op Den Camp H."/>
            <person name="Overmann J."/>
            <person name="Amann R."/>
            <person name="Jetten M.S.M."/>
            <person name="Mascher T."/>
            <person name="Medema M.H."/>
            <person name="Devos D.P."/>
            <person name="Kaster A.-K."/>
            <person name="Ovreas L."/>
            <person name="Rohde M."/>
            <person name="Galperin M.Y."/>
            <person name="Jogler C."/>
        </authorList>
    </citation>
    <scope>NUCLEOTIDE SEQUENCE [LARGE SCALE GENOMIC DNA]</scope>
    <source>
        <strain evidence="14 15">CA85</strain>
    </source>
</reference>
<dbReference type="InterPro" id="IPR036185">
    <property type="entry name" value="DNA_heli_DnaB-like_N_sf"/>
</dbReference>
<dbReference type="PROSITE" id="PS51199">
    <property type="entry name" value="SF4_HELICASE"/>
    <property type="match status" value="1"/>
</dbReference>
<dbReference type="Gene3D" id="1.10.860.10">
    <property type="entry name" value="DNAb Helicase, Chain A"/>
    <property type="match status" value="1"/>
</dbReference>
<dbReference type="GO" id="GO:0003677">
    <property type="term" value="F:DNA binding"/>
    <property type="evidence" value="ECO:0007669"/>
    <property type="project" value="UniProtKB-KW"/>
</dbReference>
<sequence>MRDPHPEQTEDIETALLYSILIDRQQIHAAREIISADDMTGTRRRLFAEISDMVDGGGDHADLTQLVSHLRSVDALGAVGGMARIAKLMDSSGYPPNAPTYARQIKNLANRRRVAALLRKASAEIQDPMTSLDSLLDSLIRDATATRATESARGEVSAYEAGLLAIEHLEQESDSEGGVYSGIPAVDECFGTFTNGSLTTIAARTSVGKSGVCVQSAVNIAMDGKKVLYFSLEMPSIEIARRFLGNDAGVCSQQMANRSVDASEIAKLRNTLDRYRELGLFINDSSQQSASTVAASARNKKATTGLDALFIDHIGLVEYPERFRSDGIANFSRSMKRLARELEIPVFMASQINREGDKAEGCPKLSHIADSTSVEADSDNVIILYRPKPLDPETIFSFAKVRNGRIGRHAMRMDLPSTWFVDADAPTREQTTPHDEFLGYDTGFGGGSNGSF</sequence>
<dbReference type="GO" id="GO:0006269">
    <property type="term" value="P:DNA replication, synthesis of primer"/>
    <property type="evidence" value="ECO:0007669"/>
    <property type="project" value="UniProtKB-KW"/>
</dbReference>
<evidence type="ECO:0000256" key="8">
    <source>
        <dbReference type="ARBA" id="ARBA00023125"/>
    </source>
</evidence>
<evidence type="ECO:0000313" key="14">
    <source>
        <dbReference type="EMBL" id="TWT56509.1"/>
    </source>
</evidence>
<dbReference type="SUPFAM" id="SSF48024">
    <property type="entry name" value="N-terminal domain of DnaB helicase"/>
    <property type="match status" value="1"/>
</dbReference>
<name>A0A5C5X1M9_9BACT</name>
<keyword evidence="4" id="KW-0547">Nucleotide-binding</keyword>
<evidence type="ECO:0000259" key="13">
    <source>
        <dbReference type="PROSITE" id="PS51199"/>
    </source>
</evidence>
<keyword evidence="8" id="KW-0238">DNA-binding</keyword>
<accession>A0A5C5X1M9</accession>
<dbReference type="RefSeq" id="WP_146392927.1">
    <property type="nucleotide sequence ID" value="NZ_SJPK01000012.1"/>
</dbReference>
<dbReference type="OrthoDB" id="248439at2"/>
<feature type="region of interest" description="Disordered" evidence="12">
    <location>
        <begin position="430"/>
        <end position="452"/>
    </location>
</feature>
<gene>
    <name evidence="14" type="primary">dnaB</name>
    <name evidence="14" type="ORF">CA85_40400</name>
</gene>
<evidence type="ECO:0000256" key="7">
    <source>
        <dbReference type="ARBA" id="ARBA00022840"/>
    </source>
</evidence>
<keyword evidence="2" id="KW-0639">Primosome</keyword>
<evidence type="ECO:0000256" key="12">
    <source>
        <dbReference type="SAM" id="MobiDB-lite"/>
    </source>
</evidence>
<dbReference type="Proteomes" id="UP000318053">
    <property type="component" value="Unassembled WGS sequence"/>
</dbReference>
<dbReference type="GO" id="GO:0043139">
    <property type="term" value="F:5'-3' DNA helicase activity"/>
    <property type="evidence" value="ECO:0007669"/>
    <property type="project" value="UniProtKB-EC"/>
</dbReference>
<dbReference type="SUPFAM" id="SSF52540">
    <property type="entry name" value="P-loop containing nucleoside triphosphate hydrolases"/>
    <property type="match status" value="1"/>
</dbReference>
<dbReference type="AlphaFoldDB" id="A0A5C5X1M9"/>
<evidence type="ECO:0000256" key="5">
    <source>
        <dbReference type="ARBA" id="ARBA00022801"/>
    </source>
</evidence>
<dbReference type="Pfam" id="PF00772">
    <property type="entry name" value="DnaB"/>
    <property type="match status" value="1"/>
</dbReference>
<evidence type="ECO:0000256" key="4">
    <source>
        <dbReference type="ARBA" id="ARBA00022741"/>
    </source>
</evidence>
<evidence type="ECO:0000256" key="10">
    <source>
        <dbReference type="ARBA" id="ARBA00044969"/>
    </source>
</evidence>
<dbReference type="InterPro" id="IPR016136">
    <property type="entry name" value="DNA_helicase_N/primase_C"/>
</dbReference>
<dbReference type="PANTHER" id="PTHR30153:SF2">
    <property type="entry name" value="REPLICATIVE DNA HELICASE"/>
    <property type="match status" value="1"/>
</dbReference>
<evidence type="ECO:0000256" key="2">
    <source>
        <dbReference type="ARBA" id="ARBA00022515"/>
    </source>
</evidence>
<dbReference type="EMBL" id="SJPK01000012">
    <property type="protein sequence ID" value="TWT56509.1"/>
    <property type="molecule type" value="Genomic_DNA"/>
</dbReference>
<dbReference type="InterPro" id="IPR007694">
    <property type="entry name" value="DNA_helicase_DnaB-like_C"/>
</dbReference>